<dbReference type="EMBL" id="FMZW01000020">
    <property type="protein sequence ID" value="SDE14599.1"/>
    <property type="molecule type" value="Genomic_DNA"/>
</dbReference>
<evidence type="ECO:0008006" key="3">
    <source>
        <dbReference type="Google" id="ProtNLM"/>
    </source>
</evidence>
<organism evidence="1 2">
    <name type="scientific">Bradyrhizobium brasilense</name>
    <dbReference type="NCBI Taxonomy" id="1419277"/>
    <lineage>
        <taxon>Bacteria</taxon>
        <taxon>Pseudomonadati</taxon>
        <taxon>Pseudomonadota</taxon>
        <taxon>Alphaproteobacteria</taxon>
        <taxon>Hyphomicrobiales</taxon>
        <taxon>Nitrobacteraceae</taxon>
        <taxon>Bradyrhizobium</taxon>
    </lineage>
</organism>
<reference evidence="1 2" key="1">
    <citation type="submission" date="2016-10" db="EMBL/GenBank/DDBJ databases">
        <authorList>
            <person name="de Groot N.N."/>
        </authorList>
    </citation>
    <scope>NUCLEOTIDE SEQUENCE [LARGE SCALE GENOMIC DNA]</scope>
    <source>
        <strain evidence="1 2">R5</strain>
    </source>
</reference>
<dbReference type="Proteomes" id="UP000199245">
    <property type="component" value="Unassembled WGS sequence"/>
</dbReference>
<evidence type="ECO:0000313" key="2">
    <source>
        <dbReference type="Proteomes" id="UP000199245"/>
    </source>
</evidence>
<accession>A0A1G7AIH8</accession>
<sequence length="103" mass="11541">MRTKSRPQAPAPRPLSPDAQLCDRMQAAQLLGISYGSIRNLEKRGKLRGRKLTEAQHSRWMFEVTDVLALAQVNKVSRLLPDLGSVIVVNGRTYREVVDEATI</sequence>
<gene>
    <name evidence="1" type="ORF">SAMN05216337_1020141</name>
</gene>
<evidence type="ECO:0000313" key="1">
    <source>
        <dbReference type="EMBL" id="SDE14599.1"/>
    </source>
</evidence>
<protein>
    <recommendedName>
        <fullName evidence="3">Helix-turn-helix domain-containing protein</fullName>
    </recommendedName>
</protein>
<proteinExistence type="predicted"/>
<name>A0A1G7AIH8_9BRAD</name>
<dbReference type="AlphaFoldDB" id="A0A1G7AIH8"/>